<feature type="region of interest" description="Disordered" evidence="1">
    <location>
        <begin position="109"/>
        <end position="262"/>
    </location>
</feature>
<feature type="compositionally biased region" description="Basic and acidic residues" evidence="1">
    <location>
        <begin position="250"/>
        <end position="262"/>
    </location>
</feature>
<accession>A0A0W8DAI5</accession>
<dbReference type="Proteomes" id="UP000054636">
    <property type="component" value="Unassembled WGS sequence"/>
</dbReference>
<dbReference type="EMBL" id="LNFP01000394">
    <property type="protein sequence ID" value="KUF93339.1"/>
    <property type="molecule type" value="Genomic_DNA"/>
</dbReference>
<organism evidence="2 3">
    <name type="scientific">Phytophthora nicotianae</name>
    <name type="common">Potato buckeye rot agent</name>
    <name type="synonym">Phytophthora parasitica</name>
    <dbReference type="NCBI Taxonomy" id="4792"/>
    <lineage>
        <taxon>Eukaryota</taxon>
        <taxon>Sar</taxon>
        <taxon>Stramenopiles</taxon>
        <taxon>Oomycota</taxon>
        <taxon>Peronosporomycetes</taxon>
        <taxon>Peronosporales</taxon>
        <taxon>Peronosporaceae</taxon>
        <taxon>Phytophthora</taxon>
    </lineage>
</organism>
<proteinExistence type="predicted"/>
<reference evidence="2 3" key="1">
    <citation type="submission" date="2015-11" db="EMBL/GenBank/DDBJ databases">
        <title>Genomes and virulence difference between two physiological races of Phytophthora nicotianae.</title>
        <authorList>
            <person name="Liu H."/>
            <person name="Ma X."/>
            <person name="Yu H."/>
            <person name="Fang D."/>
            <person name="Li Y."/>
            <person name="Wang X."/>
            <person name="Wang W."/>
            <person name="Dong Y."/>
            <person name="Xiao B."/>
        </authorList>
    </citation>
    <scope>NUCLEOTIDE SEQUENCE [LARGE SCALE GENOMIC DNA]</scope>
    <source>
        <strain evidence="3">race 1</strain>
    </source>
</reference>
<gene>
    <name evidence="2" type="ORF">AM588_10004087</name>
</gene>
<name>A0A0W8DAI5_PHYNI</name>
<evidence type="ECO:0000313" key="2">
    <source>
        <dbReference type="EMBL" id="KUF93339.1"/>
    </source>
</evidence>
<sequence length="262" mass="28755">MLSTVPVDDAIRTLSTEMSKDKDASFIGKTESEMEILAHYANMGRRRAALGAIFGSTVMAGFWKLSRNQKRAAGAFAMMSGGLFGASLMEKIPDNPFVQELNQKFKHSAAATDSWNEEANEPASFGAKPATSLPPVPRYDNGISSSIPPITGLDTPRHKKDSSDGDQEAFGEPNDSGSRSPFFFGAKPPNSDESEFGDRDAPLSRDPYAHYSRDTRRAGTDKNVPALRHDEDDYFFGVPSEDDAPAKPTTWEEIRRRAAERK</sequence>
<protein>
    <submittedName>
        <fullName evidence="2">Uncharacterized protein</fullName>
    </submittedName>
</protein>
<comment type="caution">
    <text evidence="2">The sequence shown here is derived from an EMBL/GenBank/DDBJ whole genome shotgun (WGS) entry which is preliminary data.</text>
</comment>
<evidence type="ECO:0000256" key="1">
    <source>
        <dbReference type="SAM" id="MobiDB-lite"/>
    </source>
</evidence>
<feature type="compositionally biased region" description="Basic and acidic residues" evidence="1">
    <location>
        <begin position="196"/>
        <end position="220"/>
    </location>
</feature>
<evidence type="ECO:0000313" key="3">
    <source>
        <dbReference type="Proteomes" id="UP000054636"/>
    </source>
</evidence>
<dbReference type="AlphaFoldDB" id="A0A0W8DAI5"/>